<organism evidence="1 2">
    <name type="scientific">Massilia varians</name>
    <dbReference type="NCBI Taxonomy" id="457921"/>
    <lineage>
        <taxon>Bacteria</taxon>
        <taxon>Pseudomonadati</taxon>
        <taxon>Pseudomonadota</taxon>
        <taxon>Betaproteobacteria</taxon>
        <taxon>Burkholderiales</taxon>
        <taxon>Oxalobacteraceae</taxon>
        <taxon>Telluria group</taxon>
        <taxon>Massilia</taxon>
    </lineage>
</organism>
<reference evidence="1" key="1">
    <citation type="submission" date="2022-11" db="EMBL/GenBank/DDBJ databases">
        <title>Isolation and characterization of PLA-degrading bacterium Massilia sp. from Antarctic soil.</title>
        <authorList>
            <person name="Sato K."/>
            <person name="Gomez-Fuentes C."/>
            <person name="Ahmad S.A."/>
            <person name="Zulkharnain A."/>
        </authorList>
    </citation>
    <scope>NUCLEOTIDE SEQUENCE</scope>
    <source>
        <strain evidence="1">N-3</strain>
    </source>
</reference>
<dbReference type="EMBL" id="AP026966">
    <property type="protein sequence ID" value="BDT58107.1"/>
    <property type="molecule type" value="Genomic_DNA"/>
</dbReference>
<name>A0ABM8C4G7_9BURK</name>
<evidence type="ECO:0008006" key="3">
    <source>
        <dbReference type="Google" id="ProtNLM"/>
    </source>
</evidence>
<proteinExistence type="predicted"/>
<dbReference type="SUPFAM" id="SSF46955">
    <property type="entry name" value="Putative DNA-binding domain"/>
    <property type="match status" value="1"/>
</dbReference>
<evidence type="ECO:0000313" key="2">
    <source>
        <dbReference type="Proteomes" id="UP001163336"/>
    </source>
</evidence>
<evidence type="ECO:0000313" key="1">
    <source>
        <dbReference type="EMBL" id="BDT58107.1"/>
    </source>
</evidence>
<sequence>MFLEERISVLERQIELLSERMGKIQAELSHLATKSKAPPRELPDAPTLTTKEAARLLNRAPQTLRVWAMYENGPIRPQRVNKRLQWATADVMKLVAHGDQ</sequence>
<gene>
    <name evidence="1" type="ORF">MasN3_16010</name>
</gene>
<dbReference type="Proteomes" id="UP001163336">
    <property type="component" value="Chromosome"/>
</dbReference>
<accession>A0ABM8C4G7</accession>
<dbReference type="RefSeq" id="WP_281913446.1">
    <property type="nucleotide sequence ID" value="NZ_AP026966.1"/>
</dbReference>
<protein>
    <recommendedName>
        <fullName evidence="3">Helix-turn-helix domain-containing protein</fullName>
    </recommendedName>
</protein>
<keyword evidence="2" id="KW-1185">Reference proteome</keyword>
<dbReference type="InterPro" id="IPR009061">
    <property type="entry name" value="DNA-bd_dom_put_sf"/>
</dbReference>